<dbReference type="GO" id="GO:0000324">
    <property type="term" value="C:fungal-type vacuole"/>
    <property type="evidence" value="ECO:0007669"/>
    <property type="project" value="TreeGrafter"/>
</dbReference>
<evidence type="ECO:0000256" key="1">
    <source>
        <dbReference type="ARBA" id="ARBA00000971"/>
    </source>
</evidence>
<protein>
    <recommendedName>
        <fullName evidence="4">PPIase cyclophilin-type domain-containing protein</fullName>
    </recommendedName>
</protein>
<evidence type="ECO:0000256" key="2">
    <source>
        <dbReference type="SAM" id="Phobius"/>
    </source>
</evidence>
<dbReference type="AlphaFoldDB" id="A0A9P7BDL9"/>
<dbReference type="GO" id="GO:0003755">
    <property type="term" value="F:peptidyl-prolyl cis-trans isomerase activity"/>
    <property type="evidence" value="ECO:0007669"/>
    <property type="project" value="UniProtKB-EC"/>
</dbReference>
<keyword evidence="2" id="KW-0472">Membrane</keyword>
<comment type="catalytic activity">
    <reaction evidence="1">
        <text>[protein]-peptidylproline (omega=180) = [protein]-peptidylproline (omega=0)</text>
        <dbReference type="Rhea" id="RHEA:16237"/>
        <dbReference type="Rhea" id="RHEA-COMP:10747"/>
        <dbReference type="Rhea" id="RHEA-COMP:10748"/>
        <dbReference type="ChEBI" id="CHEBI:83833"/>
        <dbReference type="ChEBI" id="CHEBI:83834"/>
        <dbReference type="EC" id="5.2.1.8"/>
    </reaction>
</comment>
<reference evidence="5 6" key="1">
    <citation type="submission" date="2020-11" db="EMBL/GenBank/DDBJ databases">
        <title>Kefir isolates.</title>
        <authorList>
            <person name="Marcisauskas S."/>
            <person name="Kim Y."/>
            <person name="Blasche S."/>
        </authorList>
    </citation>
    <scope>NUCLEOTIDE SEQUENCE [LARGE SCALE GENOMIC DNA]</scope>
    <source>
        <strain evidence="5 6">OG2</strain>
    </source>
</reference>
<evidence type="ECO:0000256" key="3">
    <source>
        <dbReference type="SAM" id="SignalP"/>
    </source>
</evidence>
<gene>
    <name evidence="5" type="ORF">C6P45_005026</name>
</gene>
<keyword evidence="6" id="KW-1185">Reference proteome</keyword>
<feature type="domain" description="PPIase cyclophilin-type" evidence="4">
    <location>
        <begin position="48"/>
        <end position="219"/>
    </location>
</feature>
<comment type="caution">
    <text evidence="5">The sequence shown here is derived from an EMBL/GenBank/DDBJ whole genome shotgun (WGS) entry which is preliminary data.</text>
</comment>
<dbReference type="Pfam" id="PF00160">
    <property type="entry name" value="Pro_isomerase"/>
    <property type="match status" value="1"/>
</dbReference>
<dbReference type="GO" id="GO:0005783">
    <property type="term" value="C:endoplasmic reticulum"/>
    <property type="evidence" value="ECO:0007669"/>
    <property type="project" value="TreeGrafter"/>
</dbReference>
<dbReference type="Gene3D" id="2.40.100.10">
    <property type="entry name" value="Cyclophilin-like"/>
    <property type="match status" value="1"/>
</dbReference>
<keyword evidence="2" id="KW-0812">Transmembrane</keyword>
<keyword evidence="3" id="KW-0732">Signal</keyword>
<dbReference type="PROSITE" id="PS50072">
    <property type="entry name" value="CSA_PPIASE_2"/>
    <property type="match status" value="1"/>
</dbReference>
<dbReference type="SUPFAM" id="SSF50891">
    <property type="entry name" value="Cyclophilin-like"/>
    <property type="match status" value="1"/>
</dbReference>
<organism evidence="5 6">
    <name type="scientific">Maudiozyma exigua</name>
    <name type="common">Yeast</name>
    <name type="synonym">Kazachstania exigua</name>
    <dbReference type="NCBI Taxonomy" id="34358"/>
    <lineage>
        <taxon>Eukaryota</taxon>
        <taxon>Fungi</taxon>
        <taxon>Dikarya</taxon>
        <taxon>Ascomycota</taxon>
        <taxon>Saccharomycotina</taxon>
        <taxon>Saccharomycetes</taxon>
        <taxon>Saccharomycetales</taxon>
        <taxon>Saccharomycetaceae</taxon>
        <taxon>Maudiozyma</taxon>
    </lineage>
</organism>
<name>A0A9P7BDL9_MAUEX</name>
<evidence type="ECO:0000313" key="6">
    <source>
        <dbReference type="Proteomes" id="UP000750334"/>
    </source>
</evidence>
<dbReference type="OrthoDB" id="193499at2759"/>
<dbReference type="GO" id="GO:0016018">
    <property type="term" value="F:cyclosporin A binding"/>
    <property type="evidence" value="ECO:0007669"/>
    <property type="project" value="TreeGrafter"/>
</dbReference>
<dbReference type="EMBL" id="PUHR01000008">
    <property type="protein sequence ID" value="KAG0671761.1"/>
    <property type="molecule type" value="Genomic_DNA"/>
</dbReference>
<feature type="transmembrane region" description="Helical" evidence="2">
    <location>
        <begin position="287"/>
        <end position="305"/>
    </location>
</feature>
<dbReference type="PRINTS" id="PR00153">
    <property type="entry name" value="CSAPPISMRASE"/>
</dbReference>
<dbReference type="PANTHER" id="PTHR11071:SF568">
    <property type="entry name" value="PEPTIDYL-PROLYL CIS-TRANS ISOMERASE CPR4-RELATED"/>
    <property type="match status" value="1"/>
</dbReference>
<proteinExistence type="predicted"/>
<accession>A0A9P7BDL9</accession>
<feature type="chain" id="PRO_5040508780" description="PPIase cyclophilin-type domain-containing protein" evidence="3">
    <location>
        <begin position="21"/>
        <end position="331"/>
    </location>
</feature>
<dbReference type="Proteomes" id="UP000750334">
    <property type="component" value="Unassembled WGS sequence"/>
</dbReference>
<evidence type="ECO:0000313" key="5">
    <source>
        <dbReference type="EMBL" id="KAG0671761.1"/>
    </source>
</evidence>
<dbReference type="PANTHER" id="PTHR11071">
    <property type="entry name" value="PEPTIDYL-PROLYL CIS-TRANS ISOMERASE"/>
    <property type="match status" value="1"/>
</dbReference>
<dbReference type="InterPro" id="IPR029000">
    <property type="entry name" value="Cyclophilin-like_dom_sf"/>
</dbReference>
<evidence type="ECO:0000259" key="4">
    <source>
        <dbReference type="PROSITE" id="PS50072"/>
    </source>
</evidence>
<dbReference type="GO" id="GO:0006457">
    <property type="term" value="P:protein folding"/>
    <property type="evidence" value="ECO:0007669"/>
    <property type="project" value="TreeGrafter"/>
</dbReference>
<dbReference type="InterPro" id="IPR002130">
    <property type="entry name" value="Cyclophilin-type_PPIase_dom"/>
</dbReference>
<keyword evidence="2" id="KW-1133">Transmembrane helix</keyword>
<sequence>MLLIKPIIGILASVSTLVSAAPTYADVQNKIFPPDPPATHHILMGIKYYDEESKKEKVGEVIMDLYGTVVPLTVENFATIGRGLRILTDTTNNPEGSMTVTYKKTKFNKLIKDDIIEGGEVLPGITPFSLYGYKFEDENFFLKHDRPGRVSMVNDGDPDTNDSRFSISLNVNGAPEMDGKNVVFGQVIFGYDNLERIQLSKVSASYRPEHDITVSYIVVDELKIDDFTKAHQDYMDKLTKFEAGDESVGVKLGPTRSQLKEGKKKQLEDKEERRKLHDMKLEQNNKPMLKVAIGFVILLAFYLVLKKRKLFFGKSSAYLGNSEKVVSVRND</sequence>
<feature type="signal peptide" evidence="3">
    <location>
        <begin position="1"/>
        <end position="20"/>
    </location>
</feature>